<sequence length="180" mass="19888">MDLSPFGQDKMPPGLPWPGGTDVVLSIFREFDVSSSRYKMNGVSWTPSSIPVLLQILSGARFGQELLPKGSIYPLSPNKVIELSLPGRGQGSAYFSVVRSAGSDVYNFESPVRSDTVNTGVGKGNITIRFLTDNAGPWFLHCHIDIHLQLYVLYSRPRLFSADNSLSDTSTHQWPRPGFR</sequence>
<evidence type="ECO:0000259" key="1">
    <source>
        <dbReference type="Pfam" id="PF07731"/>
    </source>
</evidence>
<dbReference type="Proteomes" id="UP000053424">
    <property type="component" value="Unassembled WGS sequence"/>
</dbReference>
<dbReference type="GO" id="GO:0016491">
    <property type="term" value="F:oxidoreductase activity"/>
    <property type="evidence" value="ECO:0007669"/>
    <property type="project" value="InterPro"/>
</dbReference>
<dbReference type="Gene3D" id="2.60.40.420">
    <property type="entry name" value="Cupredoxins - blue copper proteins"/>
    <property type="match status" value="1"/>
</dbReference>
<organism evidence="2 3">
    <name type="scientific">Hebeloma cylindrosporum</name>
    <dbReference type="NCBI Taxonomy" id="76867"/>
    <lineage>
        <taxon>Eukaryota</taxon>
        <taxon>Fungi</taxon>
        <taxon>Dikarya</taxon>
        <taxon>Basidiomycota</taxon>
        <taxon>Agaricomycotina</taxon>
        <taxon>Agaricomycetes</taxon>
        <taxon>Agaricomycetidae</taxon>
        <taxon>Agaricales</taxon>
        <taxon>Agaricineae</taxon>
        <taxon>Hymenogastraceae</taxon>
        <taxon>Hebeloma</taxon>
    </lineage>
</organism>
<dbReference type="HOGENOM" id="CLU_1496389_0_0_1"/>
<dbReference type="InterPro" id="IPR008972">
    <property type="entry name" value="Cupredoxin"/>
</dbReference>
<dbReference type="GO" id="GO:0005507">
    <property type="term" value="F:copper ion binding"/>
    <property type="evidence" value="ECO:0007669"/>
    <property type="project" value="InterPro"/>
</dbReference>
<keyword evidence="3" id="KW-1185">Reference proteome</keyword>
<dbReference type="Pfam" id="PF07731">
    <property type="entry name" value="Cu-oxidase_2"/>
    <property type="match status" value="1"/>
</dbReference>
<dbReference type="OrthoDB" id="2121828at2759"/>
<protein>
    <submittedName>
        <fullName evidence="2">Multicopper oxidase</fullName>
    </submittedName>
</protein>
<feature type="domain" description="Plastocyanin-like" evidence="1">
    <location>
        <begin position="46"/>
        <end position="149"/>
    </location>
</feature>
<gene>
    <name evidence="2" type="ORF">M413DRAFT_447072</name>
</gene>
<evidence type="ECO:0000313" key="2">
    <source>
        <dbReference type="EMBL" id="KIM39600.1"/>
    </source>
</evidence>
<proteinExistence type="predicted"/>
<reference evidence="2 3" key="1">
    <citation type="submission" date="2014-04" db="EMBL/GenBank/DDBJ databases">
        <authorList>
            <consortium name="DOE Joint Genome Institute"/>
            <person name="Kuo A."/>
            <person name="Gay G."/>
            <person name="Dore J."/>
            <person name="Kohler A."/>
            <person name="Nagy L.G."/>
            <person name="Floudas D."/>
            <person name="Copeland A."/>
            <person name="Barry K.W."/>
            <person name="Cichocki N."/>
            <person name="Veneault-Fourrey C."/>
            <person name="LaButti K."/>
            <person name="Lindquist E.A."/>
            <person name="Lipzen A."/>
            <person name="Lundell T."/>
            <person name="Morin E."/>
            <person name="Murat C."/>
            <person name="Sun H."/>
            <person name="Tunlid A."/>
            <person name="Henrissat B."/>
            <person name="Grigoriev I.V."/>
            <person name="Hibbett D.S."/>
            <person name="Martin F."/>
            <person name="Nordberg H.P."/>
            <person name="Cantor M.N."/>
            <person name="Hua S.X."/>
        </authorList>
    </citation>
    <scope>NUCLEOTIDE SEQUENCE [LARGE SCALE GENOMIC DNA]</scope>
    <source>
        <strain evidence="3">h7</strain>
    </source>
</reference>
<evidence type="ECO:0000313" key="3">
    <source>
        <dbReference type="Proteomes" id="UP000053424"/>
    </source>
</evidence>
<dbReference type="STRING" id="686832.A0A0C3BSH9"/>
<dbReference type="AlphaFoldDB" id="A0A0C3BSH9"/>
<dbReference type="InterPro" id="IPR011706">
    <property type="entry name" value="Cu-oxidase_C"/>
</dbReference>
<accession>A0A0C3BSH9</accession>
<dbReference type="SUPFAM" id="SSF49503">
    <property type="entry name" value="Cupredoxins"/>
    <property type="match status" value="1"/>
</dbReference>
<dbReference type="EMBL" id="KN831785">
    <property type="protein sequence ID" value="KIM39600.1"/>
    <property type="molecule type" value="Genomic_DNA"/>
</dbReference>
<reference evidence="3" key="2">
    <citation type="submission" date="2015-01" db="EMBL/GenBank/DDBJ databases">
        <title>Evolutionary Origins and Diversification of the Mycorrhizal Mutualists.</title>
        <authorList>
            <consortium name="DOE Joint Genome Institute"/>
            <consortium name="Mycorrhizal Genomics Consortium"/>
            <person name="Kohler A."/>
            <person name="Kuo A."/>
            <person name="Nagy L.G."/>
            <person name="Floudas D."/>
            <person name="Copeland A."/>
            <person name="Barry K.W."/>
            <person name="Cichocki N."/>
            <person name="Veneault-Fourrey C."/>
            <person name="LaButti K."/>
            <person name="Lindquist E.A."/>
            <person name="Lipzen A."/>
            <person name="Lundell T."/>
            <person name="Morin E."/>
            <person name="Murat C."/>
            <person name="Riley R."/>
            <person name="Ohm R."/>
            <person name="Sun H."/>
            <person name="Tunlid A."/>
            <person name="Henrissat B."/>
            <person name="Grigoriev I.V."/>
            <person name="Hibbett D.S."/>
            <person name="Martin F."/>
        </authorList>
    </citation>
    <scope>NUCLEOTIDE SEQUENCE [LARGE SCALE GENOMIC DNA]</scope>
    <source>
        <strain evidence="3">h7</strain>
    </source>
</reference>
<name>A0A0C3BSH9_HEBCY</name>